<evidence type="ECO:0000256" key="6">
    <source>
        <dbReference type="ARBA" id="ARBA00022840"/>
    </source>
</evidence>
<dbReference type="GO" id="GO:0016787">
    <property type="term" value="F:hydrolase activity"/>
    <property type="evidence" value="ECO:0007669"/>
    <property type="project" value="UniProtKB-KW"/>
</dbReference>
<dbReference type="InterPro" id="IPR031327">
    <property type="entry name" value="MCM"/>
</dbReference>
<protein>
    <recommendedName>
        <fullName evidence="12">DNA replication licensing factor MCM7</fullName>
        <ecNumber evidence="12">3.6.4.12</ecNumber>
    </recommendedName>
</protein>
<comment type="subcellular location">
    <subcellularLocation>
        <location evidence="1 12">Nucleus</location>
    </subcellularLocation>
</comment>
<dbReference type="InterPro" id="IPR003593">
    <property type="entry name" value="AAA+_ATPase"/>
</dbReference>
<dbReference type="SMART" id="SM00382">
    <property type="entry name" value="AAA"/>
    <property type="match status" value="1"/>
</dbReference>
<dbReference type="PROSITE" id="PS00847">
    <property type="entry name" value="MCM_1"/>
    <property type="match status" value="1"/>
</dbReference>
<dbReference type="Gene3D" id="3.30.1640.10">
    <property type="entry name" value="mini-chromosome maintenance (MCM) complex, chain A, domain 1"/>
    <property type="match status" value="1"/>
</dbReference>
<dbReference type="InterPro" id="IPR027417">
    <property type="entry name" value="P-loop_NTPase"/>
</dbReference>
<keyword evidence="3 11" id="KW-0547">Nucleotide-binding</keyword>
<evidence type="ECO:0000256" key="12">
    <source>
        <dbReference type="RuleBase" id="RU365012"/>
    </source>
</evidence>
<dbReference type="PANTHER" id="PTHR11630:SF26">
    <property type="entry name" value="DNA REPLICATION LICENSING FACTOR MCM7"/>
    <property type="match status" value="1"/>
</dbReference>
<dbReference type="GO" id="GO:0005634">
    <property type="term" value="C:nucleus"/>
    <property type="evidence" value="ECO:0007669"/>
    <property type="project" value="UniProtKB-SubCell"/>
</dbReference>
<dbReference type="PRINTS" id="PR01657">
    <property type="entry name" value="MCMFAMILY"/>
</dbReference>
<dbReference type="Gene3D" id="3.40.50.300">
    <property type="entry name" value="P-loop containing nucleotide triphosphate hydrolases"/>
    <property type="match status" value="1"/>
</dbReference>
<evidence type="ECO:0000256" key="2">
    <source>
        <dbReference type="ARBA" id="ARBA00022705"/>
    </source>
</evidence>
<evidence type="ECO:0000256" key="7">
    <source>
        <dbReference type="ARBA" id="ARBA00023125"/>
    </source>
</evidence>
<dbReference type="PRINTS" id="PR01663">
    <property type="entry name" value="MCMPROTEIN7"/>
</dbReference>
<dbReference type="InterPro" id="IPR027925">
    <property type="entry name" value="MCM_N"/>
</dbReference>
<comment type="caution">
    <text evidence="15">The sequence shown here is derived from an EMBL/GenBank/DDBJ whole genome shotgun (WGS) entry which is preliminary data.</text>
</comment>
<dbReference type="PROSITE" id="PS50051">
    <property type="entry name" value="MCM_2"/>
    <property type="match status" value="1"/>
</dbReference>
<dbReference type="GO" id="GO:0042555">
    <property type="term" value="C:MCM complex"/>
    <property type="evidence" value="ECO:0007669"/>
    <property type="project" value="InterPro"/>
</dbReference>
<dbReference type="EC" id="3.6.4.12" evidence="12"/>
<dbReference type="PANTHER" id="PTHR11630">
    <property type="entry name" value="DNA REPLICATION LICENSING FACTOR MCM FAMILY MEMBER"/>
    <property type="match status" value="1"/>
</dbReference>
<evidence type="ECO:0000259" key="14">
    <source>
        <dbReference type="PROSITE" id="PS50051"/>
    </source>
</evidence>
<dbReference type="GO" id="GO:0006270">
    <property type="term" value="P:DNA replication initiation"/>
    <property type="evidence" value="ECO:0007669"/>
    <property type="project" value="InterPro"/>
</dbReference>
<feature type="region of interest" description="Disordered" evidence="13">
    <location>
        <begin position="125"/>
        <end position="147"/>
    </location>
</feature>
<dbReference type="GO" id="GO:0006271">
    <property type="term" value="P:DNA strand elongation involved in DNA replication"/>
    <property type="evidence" value="ECO:0007669"/>
    <property type="project" value="TreeGrafter"/>
</dbReference>
<dbReference type="SUPFAM" id="SSF52540">
    <property type="entry name" value="P-loop containing nucleoside triphosphate hydrolases"/>
    <property type="match status" value="1"/>
</dbReference>
<evidence type="ECO:0000313" key="16">
    <source>
        <dbReference type="Proteomes" id="UP001054857"/>
    </source>
</evidence>
<evidence type="ECO:0000256" key="5">
    <source>
        <dbReference type="ARBA" id="ARBA00022806"/>
    </source>
</evidence>
<dbReference type="InterPro" id="IPR012340">
    <property type="entry name" value="NA-bd_OB-fold"/>
</dbReference>
<dbReference type="Pfam" id="PF00493">
    <property type="entry name" value="MCM"/>
    <property type="match status" value="1"/>
</dbReference>
<evidence type="ECO:0000256" key="3">
    <source>
        <dbReference type="ARBA" id="ARBA00022741"/>
    </source>
</evidence>
<dbReference type="InterPro" id="IPR001208">
    <property type="entry name" value="MCM_dom"/>
</dbReference>
<dbReference type="InterPro" id="IPR033762">
    <property type="entry name" value="MCM_OB"/>
</dbReference>
<dbReference type="FunFam" id="3.40.50.300:FF:000826">
    <property type="entry name" value="Replicative DNA helicase Mcm"/>
    <property type="match status" value="1"/>
</dbReference>
<proteinExistence type="inferred from homology"/>
<accession>A0AAD3DWH6</accession>
<comment type="catalytic activity">
    <reaction evidence="10 12">
        <text>ATP + H2O = ADP + phosphate + H(+)</text>
        <dbReference type="Rhea" id="RHEA:13065"/>
        <dbReference type="ChEBI" id="CHEBI:15377"/>
        <dbReference type="ChEBI" id="CHEBI:15378"/>
        <dbReference type="ChEBI" id="CHEBI:30616"/>
        <dbReference type="ChEBI" id="CHEBI:43474"/>
        <dbReference type="ChEBI" id="CHEBI:456216"/>
        <dbReference type="EC" id="3.6.4.12"/>
    </reaction>
</comment>
<gene>
    <name evidence="12" type="primary">MCM7</name>
    <name evidence="15" type="ORF">Agub_g11405</name>
</gene>
<evidence type="ECO:0000256" key="11">
    <source>
        <dbReference type="RuleBase" id="RU004070"/>
    </source>
</evidence>
<reference evidence="15 16" key="1">
    <citation type="journal article" date="2021" name="Sci. Rep.">
        <title>Genome sequencing of the multicellular alga Astrephomene provides insights into convergent evolution of germ-soma differentiation.</title>
        <authorList>
            <person name="Yamashita S."/>
            <person name="Yamamoto K."/>
            <person name="Matsuzaki R."/>
            <person name="Suzuki S."/>
            <person name="Yamaguchi H."/>
            <person name="Hirooka S."/>
            <person name="Minakuchi Y."/>
            <person name="Miyagishima S."/>
            <person name="Kawachi M."/>
            <person name="Toyoda A."/>
            <person name="Nozaki H."/>
        </authorList>
    </citation>
    <scope>NUCLEOTIDE SEQUENCE [LARGE SCALE GENOMIC DNA]</scope>
    <source>
        <strain evidence="15 16">NIES-4017</strain>
    </source>
</reference>
<name>A0AAD3DWH6_9CHLO</name>
<keyword evidence="4 12" id="KW-0378">Hydrolase</keyword>
<evidence type="ECO:0000256" key="10">
    <source>
        <dbReference type="ARBA" id="ARBA00047995"/>
    </source>
</evidence>
<keyword evidence="6 11" id="KW-0067">ATP-binding</keyword>
<dbReference type="GO" id="GO:0005524">
    <property type="term" value="F:ATP binding"/>
    <property type="evidence" value="ECO:0007669"/>
    <property type="project" value="UniProtKB-KW"/>
</dbReference>
<evidence type="ECO:0000256" key="1">
    <source>
        <dbReference type="ARBA" id="ARBA00004123"/>
    </source>
</evidence>
<keyword evidence="8 12" id="KW-0539">Nucleus</keyword>
<dbReference type="GO" id="GO:0000727">
    <property type="term" value="P:double-strand break repair via break-induced replication"/>
    <property type="evidence" value="ECO:0007669"/>
    <property type="project" value="TreeGrafter"/>
</dbReference>
<dbReference type="Pfam" id="PF17855">
    <property type="entry name" value="MCM_lid"/>
    <property type="match status" value="1"/>
</dbReference>
<evidence type="ECO:0000256" key="13">
    <source>
        <dbReference type="SAM" id="MobiDB-lite"/>
    </source>
</evidence>
<sequence length="773" mass="85394">MANSYPNHSKDAELCEKFLRNFDDPEGDGKLKYMQQLQEIANRRSKVLSISLDDVEAFFSVPPPPPEEHRPHFANEIERNTRTFQKLMAEAADRLMPAADVTAANVKKDVYDILSEHRKIMDSSARAVEAQATGQANHSKGSGAIPGTVRGGCPDILLRRFDVYFEPRTKMPATPMRAVRATHLGHLVRVRGVVTHVTDVKPLVSVVAYTDPDSGFEVYQEVTGRTFKPLDNDSKERAKVSRKMQPVMETRGSKFVKFQEARLQELAEEVPEGATPRTLSIHLLGEVTRTMKPGDDVTITGIFLPEQYTGFRAMRAGLLMSTYLEAHNVVQSKRQYGSAFELSEAEVAAIEALGEGGDVYGRLARSIAPEIFGMEDVKKALLLMMVGGQTRIFPDGLKLRGDVHMCLMGDPGVAKSQLLKYVSRVMPRAVYTTGKGSSGVGLTAAVLRNQVTKELVLEGGALVLADKGVCCIDEFDKMEEGDRTAIHEVMEQQTVSIAKAGITTTLNTRTTILAAANPAYGRYDRRRSPSENINLPAALLSRFDLLWLLLDESSKEQDTRLANHIVRLHVLGRAPAPEASGSGDASAAPVPLRLLRAYIGQARQYEPDVPEQLTEYIASFYAELRQMEKAALGAAATYTTPRTLLSILRLSQALAKLRFSSLVEQSDVDEALRLMRCSKSSLENNGPGNNAGEGAYEDAVSLVYRLIREYSSRTGQLEIPYAKIQEITKKHNVSREEIEECANEYARIALWTVERDQQGNPVLHLQINDAAFA</sequence>
<keyword evidence="7 11" id="KW-0238">DNA-binding</keyword>
<keyword evidence="5 12" id="KW-0347">Helicase</keyword>
<dbReference type="GO" id="GO:0017116">
    <property type="term" value="F:single-stranded DNA helicase activity"/>
    <property type="evidence" value="ECO:0007669"/>
    <property type="project" value="TreeGrafter"/>
</dbReference>
<evidence type="ECO:0000256" key="4">
    <source>
        <dbReference type="ARBA" id="ARBA00022801"/>
    </source>
</evidence>
<dbReference type="Gene3D" id="2.40.50.140">
    <property type="entry name" value="Nucleic acid-binding proteins"/>
    <property type="match status" value="1"/>
</dbReference>
<evidence type="ECO:0000256" key="8">
    <source>
        <dbReference type="ARBA" id="ARBA00023242"/>
    </source>
</evidence>
<dbReference type="EMBL" id="BMAR01000030">
    <property type="protein sequence ID" value="GFR49380.1"/>
    <property type="molecule type" value="Genomic_DNA"/>
</dbReference>
<organism evidence="15 16">
    <name type="scientific">Astrephomene gubernaculifera</name>
    <dbReference type="NCBI Taxonomy" id="47775"/>
    <lineage>
        <taxon>Eukaryota</taxon>
        <taxon>Viridiplantae</taxon>
        <taxon>Chlorophyta</taxon>
        <taxon>core chlorophytes</taxon>
        <taxon>Chlorophyceae</taxon>
        <taxon>CS clade</taxon>
        <taxon>Chlamydomonadales</taxon>
        <taxon>Astrephomenaceae</taxon>
        <taxon>Astrephomene</taxon>
    </lineage>
</organism>
<feature type="domain" description="MCM C-terminal AAA(+) ATPase" evidence="14">
    <location>
        <begin position="359"/>
        <end position="565"/>
    </location>
</feature>
<dbReference type="Proteomes" id="UP001054857">
    <property type="component" value="Unassembled WGS sequence"/>
</dbReference>
<dbReference type="InterPro" id="IPR008050">
    <property type="entry name" value="MCM7"/>
</dbReference>
<dbReference type="AlphaFoldDB" id="A0AAD3DWH6"/>
<comment type="similarity">
    <text evidence="11">Belongs to the MCM family.</text>
</comment>
<dbReference type="GO" id="GO:0003697">
    <property type="term" value="F:single-stranded DNA binding"/>
    <property type="evidence" value="ECO:0007669"/>
    <property type="project" value="TreeGrafter"/>
</dbReference>
<dbReference type="SMART" id="SM00350">
    <property type="entry name" value="MCM"/>
    <property type="match status" value="1"/>
</dbReference>
<dbReference type="InterPro" id="IPR018525">
    <property type="entry name" value="MCM_CS"/>
</dbReference>
<keyword evidence="9 12" id="KW-0131">Cell cycle</keyword>
<dbReference type="Pfam" id="PF17207">
    <property type="entry name" value="MCM_OB"/>
    <property type="match status" value="1"/>
</dbReference>
<keyword evidence="2 12" id="KW-0235">DNA replication</keyword>
<keyword evidence="16" id="KW-1185">Reference proteome</keyword>
<dbReference type="Pfam" id="PF14551">
    <property type="entry name" value="MCM_N"/>
    <property type="match status" value="1"/>
</dbReference>
<dbReference type="SUPFAM" id="SSF50249">
    <property type="entry name" value="Nucleic acid-binding proteins"/>
    <property type="match status" value="1"/>
</dbReference>
<comment type="function">
    <text evidence="12">Acts as component of the MCM2-7 complex (MCM complex) which is the replicative helicase essential for 'once per cell cycle' DNA replication initiation and elongation in eukaryotic cells. The active ATPase sites in the MCM2-7 ring are formed through the interaction surfaces of two neighboring subunits such that a critical structure of a conserved arginine finger motif is provided in trans relative to the ATP-binding site of the Walker A box of the adjacent subunit. The six ATPase active sites, however, are likely to contribute differentially to the complex helicase activity.</text>
</comment>
<evidence type="ECO:0000313" key="15">
    <source>
        <dbReference type="EMBL" id="GFR49380.1"/>
    </source>
</evidence>
<evidence type="ECO:0000256" key="9">
    <source>
        <dbReference type="ARBA" id="ARBA00023306"/>
    </source>
</evidence>
<dbReference type="InterPro" id="IPR041562">
    <property type="entry name" value="MCM_lid"/>
</dbReference>